<evidence type="ECO:0000256" key="1">
    <source>
        <dbReference type="RuleBase" id="RU000487"/>
    </source>
</evidence>
<name>A0A1X0PA74_9TRYP</name>
<reference evidence="2 3" key="1">
    <citation type="submission" date="2017-03" db="EMBL/GenBank/DDBJ databases">
        <title>An alternative strategy for trypanosome survival in the mammalian bloodstream revealed through genome and transcriptome analysis of the ubiquitous bovine parasite Trypanosoma (Megatrypanum) theileri.</title>
        <authorList>
            <person name="Kelly S."/>
            <person name="Ivens A."/>
            <person name="Mott A."/>
            <person name="O'Neill E."/>
            <person name="Emms D."/>
            <person name="Macleod O."/>
            <person name="Voorheis P."/>
            <person name="Matthews J."/>
            <person name="Matthews K."/>
            <person name="Carrington M."/>
        </authorList>
    </citation>
    <scope>NUCLEOTIDE SEQUENCE [LARGE SCALE GENOMIC DNA]</scope>
    <source>
        <strain evidence="2">Edinburgh</strain>
    </source>
</reference>
<dbReference type="GeneID" id="39981126"/>
<comment type="caution">
    <text evidence="2">The sequence shown here is derived from an EMBL/GenBank/DDBJ whole genome shotgun (WGS) entry which is preliminary data.</text>
</comment>
<dbReference type="RefSeq" id="XP_028887854.1">
    <property type="nucleotide sequence ID" value="XM_029021346.1"/>
</dbReference>
<proteinExistence type="inferred from homology"/>
<gene>
    <name evidence="2" type="ORF">TM35_000016650</name>
</gene>
<accession>A0A1X0PA74</accession>
<dbReference type="OrthoDB" id="5132116at2759"/>
<dbReference type="SMART" id="SM00268">
    <property type="entry name" value="ACTIN"/>
    <property type="match status" value="1"/>
</dbReference>
<sequence>MAVVEVGWNIRAGYIGDVKCTRQISSLHSQKAPTETCLPSTLVAADAAGIENLVQMWTLQSLEQEKNLHMDHLMHIMGKELGCLEEDPLMLVVPEMWHEKSEVIQNLFRLILESNFTSALYCCRPSVAWTLASGKTSAVVLDVGHHHSTATAVLDGYALRGTIVSNNLAGSVVTQRLMDMIGVDQLERLESLKHYRLPSVREWAFREMCGDIKRVACSVRTGRSDPSRKEEPLLLRAPDGNTITVTANARLEPYDVLFGSPNGTGESLADLLVQCKRCLDPEWQQQTISHILCGGTSQASGFRERLLKETRQRDSSYFRYGKEDVFKVFPAVDGAWAGASLAADCSSFSSLWVTRTDFEEEGDSILYRKLLC</sequence>
<dbReference type="SUPFAM" id="SSF53067">
    <property type="entry name" value="Actin-like ATPase domain"/>
    <property type="match status" value="1"/>
</dbReference>
<dbReference type="InterPro" id="IPR043129">
    <property type="entry name" value="ATPase_NBD"/>
</dbReference>
<dbReference type="Gene3D" id="3.30.420.40">
    <property type="match status" value="2"/>
</dbReference>
<protein>
    <submittedName>
        <fullName evidence="2">Putative actin</fullName>
    </submittedName>
</protein>
<dbReference type="AlphaFoldDB" id="A0A1X0PA74"/>
<evidence type="ECO:0000313" key="3">
    <source>
        <dbReference type="Proteomes" id="UP000192257"/>
    </source>
</evidence>
<evidence type="ECO:0000313" key="2">
    <source>
        <dbReference type="EMBL" id="ORC93788.1"/>
    </source>
</evidence>
<comment type="similarity">
    <text evidence="1">Belongs to the actin family.</text>
</comment>
<organism evidence="2 3">
    <name type="scientific">Trypanosoma theileri</name>
    <dbReference type="NCBI Taxonomy" id="67003"/>
    <lineage>
        <taxon>Eukaryota</taxon>
        <taxon>Discoba</taxon>
        <taxon>Euglenozoa</taxon>
        <taxon>Kinetoplastea</taxon>
        <taxon>Metakinetoplastina</taxon>
        <taxon>Trypanosomatida</taxon>
        <taxon>Trypanosomatidae</taxon>
        <taxon>Trypanosoma</taxon>
    </lineage>
</organism>
<keyword evidence="3" id="KW-1185">Reference proteome</keyword>
<dbReference type="Proteomes" id="UP000192257">
    <property type="component" value="Unassembled WGS sequence"/>
</dbReference>
<dbReference type="STRING" id="67003.A0A1X0PA74"/>
<dbReference type="VEuPathDB" id="TriTrypDB:TM35_000016650"/>
<dbReference type="Pfam" id="PF00022">
    <property type="entry name" value="Actin"/>
    <property type="match status" value="1"/>
</dbReference>
<dbReference type="EMBL" id="NBCO01000001">
    <property type="protein sequence ID" value="ORC93788.1"/>
    <property type="molecule type" value="Genomic_DNA"/>
</dbReference>
<dbReference type="Gene3D" id="3.90.640.10">
    <property type="entry name" value="Actin, Chain A, domain 4"/>
    <property type="match status" value="1"/>
</dbReference>
<dbReference type="InterPro" id="IPR004000">
    <property type="entry name" value="Actin"/>
</dbReference>
<dbReference type="PANTHER" id="PTHR11937">
    <property type="entry name" value="ACTIN"/>
    <property type="match status" value="1"/>
</dbReference>